<dbReference type="AlphaFoldDB" id="A0A0E3LCN0"/>
<accession>A0A0E3LCN0</accession>
<sequence>MPRVKGDPSGFRSIDCIMTPATESPAPATIAVSTWGRRIFHTMLSHRSETLCPVSVFTTSSGGMLAAPIEMDITSIMHKRTTPEKMYVFFLPVCSL</sequence>
<dbReference type="Proteomes" id="UP000033123">
    <property type="component" value="Chromosome"/>
</dbReference>
<evidence type="ECO:0000313" key="1">
    <source>
        <dbReference type="EMBL" id="AKB35806.1"/>
    </source>
</evidence>
<evidence type="ECO:0000313" key="2">
    <source>
        <dbReference type="Proteomes" id="UP000033123"/>
    </source>
</evidence>
<proteinExistence type="predicted"/>
<dbReference type="HOGENOM" id="CLU_2597793_0_0_2"/>
<protein>
    <submittedName>
        <fullName evidence="1">Uncharacterized protein</fullName>
    </submittedName>
</protein>
<gene>
    <name evidence="1" type="ORF">MSSAC_1216</name>
</gene>
<dbReference type="STRING" id="1434118.MSSAC_1216"/>
<organism evidence="1 2">
    <name type="scientific">Methanosarcina siciliae C2J</name>
    <dbReference type="NCBI Taxonomy" id="1434118"/>
    <lineage>
        <taxon>Archaea</taxon>
        <taxon>Methanobacteriati</taxon>
        <taxon>Methanobacteriota</taxon>
        <taxon>Stenosarchaea group</taxon>
        <taxon>Methanomicrobia</taxon>
        <taxon>Methanosarcinales</taxon>
        <taxon>Methanosarcinaceae</taxon>
        <taxon>Methanosarcina</taxon>
    </lineage>
</organism>
<dbReference type="KEGG" id="msj:MSSAC_1216"/>
<name>A0A0E3LCN0_9EURY</name>
<dbReference type="EMBL" id="CP009508">
    <property type="protein sequence ID" value="AKB35806.1"/>
    <property type="molecule type" value="Genomic_DNA"/>
</dbReference>
<reference evidence="1 2" key="1">
    <citation type="submission" date="2014-07" db="EMBL/GenBank/DDBJ databases">
        <title>Methanogenic archaea and the global carbon cycle.</title>
        <authorList>
            <person name="Henriksen J.R."/>
            <person name="Luke J."/>
            <person name="Reinhart S."/>
            <person name="Benedict M.N."/>
            <person name="Youngblut N.D."/>
            <person name="Metcalf M.E."/>
            <person name="Whitaker R.J."/>
            <person name="Metcalf W.W."/>
        </authorList>
    </citation>
    <scope>NUCLEOTIDE SEQUENCE [LARGE SCALE GENOMIC DNA]</scope>
    <source>
        <strain evidence="1 2">C2J</strain>
    </source>
</reference>